<evidence type="ECO:0000256" key="2">
    <source>
        <dbReference type="ARBA" id="ARBA00022448"/>
    </source>
</evidence>
<dbReference type="GO" id="GO:0015171">
    <property type="term" value="F:amino acid transmembrane transporter activity"/>
    <property type="evidence" value="ECO:0007669"/>
    <property type="project" value="TreeGrafter"/>
</dbReference>
<dbReference type="GO" id="GO:0016020">
    <property type="term" value="C:membrane"/>
    <property type="evidence" value="ECO:0007669"/>
    <property type="project" value="UniProtKB-SubCell"/>
</dbReference>
<evidence type="ECO:0000256" key="5">
    <source>
        <dbReference type="ARBA" id="ARBA00022989"/>
    </source>
</evidence>
<feature type="transmembrane region" description="Helical" evidence="7">
    <location>
        <begin position="155"/>
        <end position="176"/>
    </location>
</feature>
<feature type="transmembrane region" description="Helical" evidence="7">
    <location>
        <begin position="440"/>
        <end position="460"/>
    </location>
</feature>
<dbReference type="PANTHER" id="PTHR43341:SF1">
    <property type="entry name" value="GENERAL AMINO-ACID PERMEASE GAP1"/>
    <property type="match status" value="1"/>
</dbReference>
<comment type="caution">
    <text evidence="9">The sequence shown here is derived from an EMBL/GenBank/DDBJ whole genome shotgun (WGS) entry which is preliminary data.</text>
</comment>
<keyword evidence="3 7" id="KW-0812">Transmembrane</keyword>
<feature type="transmembrane region" description="Helical" evidence="7">
    <location>
        <begin position="15"/>
        <end position="33"/>
    </location>
</feature>
<protein>
    <submittedName>
        <fullName evidence="9">Amino acid permease</fullName>
    </submittedName>
</protein>
<dbReference type="EMBL" id="WUUL01000010">
    <property type="protein sequence ID" value="MXQ54873.1"/>
    <property type="molecule type" value="Genomic_DNA"/>
</dbReference>
<dbReference type="FunFam" id="1.20.1740.10:FF:000001">
    <property type="entry name" value="Amino acid permease"/>
    <property type="match status" value="1"/>
</dbReference>
<evidence type="ECO:0000259" key="8">
    <source>
        <dbReference type="Pfam" id="PF00324"/>
    </source>
</evidence>
<accession>A0A6I4VV42</accession>
<sequence length="479" mass="52409">MKENDLLQRQLSSRHISMLAIGGSIGTGLFLASGNAIHQAGAGGAILAYAVIGLMVFFLMTSLGEMASYMPVTGSFSAYASRFVDPALGFALGWNYWYNWAITIAVELSAGSLLMKFWFPTVPSYVWSLLFLFIFVIFNLISVRGFGESEFWFALIKVVAIILFIIVGILMIFGVIGNQAVGFSNINAGSGAFHGGYFTLFQLLIVAGFSFQGTELVGVTAGESKDPTRSLPKAIKQIFWRILLFYILSLLVIGLLIPSDDPSLLGGDETQIALSPFTIVFSKAGFPGAASFMNFIVLTAVLSAGNSAIYACTRMLWNLSREKQAPKKLGILNKRGVPIFALALTILVGALAFLSSFFGDGKVYMWLLNASGLSGFLAWLGIAISHYRFRKAWLAQGKDLNELPYRAKWYPFGPLFAGLLCLVIIVGQNVQAFTGANIDWNGVLISYISIPLFLLLYLVCKWKKKTKWIPAEQVNLDNQ</sequence>
<dbReference type="PANTHER" id="PTHR43341">
    <property type="entry name" value="AMINO ACID PERMEASE"/>
    <property type="match status" value="1"/>
</dbReference>
<dbReference type="InterPro" id="IPR004840">
    <property type="entry name" value="Amino_acid_permease_CS"/>
</dbReference>
<keyword evidence="6 7" id="KW-0472">Membrane</keyword>
<evidence type="ECO:0000256" key="7">
    <source>
        <dbReference type="SAM" id="Phobius"/>
    </source>
</evidence>
<keyword evidence="2" id="KW-0813">Transport</keyword>
<feature type="transmembrane region" description="Helical" evidence="7">
    <location>
        <begin position="40"/>
        <end position="60"/>
    </location>
</feature>
<evidence type="ECO:0000313" key="9">
    <source>
        <dbReference type="EMBL" id="MXQ54873.1"/>
    </source>
</evidence>
<proteinExistence type="predicted"/>
<name>A0A6I4VV42_9BACL</name>
<evidence type="ECO:0000256" key="3">
    <source>
        <dbReference type="ARBA" id="ARBA00022692"/>
    </source>
</evidence>
<reference evidence="9 10" key="1">
    <citation type="submission" date="2019-12" db="EMBL/GenBank/DDBJ databases">
        <title>Whole-genome analyses of novel actinobacteria.</title>
        <authorList>
            <person name="Sahin N."/>
            <person name="Saygin H."/>
        </authorList>
    </citation>
    <scope>NUCLEOTIDE SEQUENCE [LARGE SCALE GENOMIC DNA]</scope>
    <source>
        <strain evidence="9 10">KC615</strain>
    </source>
</reference>
<dbReference type="Gene3D" id="1.20.1740.10">
    <property type="entry name" value="Amino acid/polyamine transporter I"/>
    <property type="match status" value="1"/>
</dbReference>
<feature type="domain" description="Amino acid permease/ SLC12A" evidence="8">
    <location>
        <begin position="15"/>
        <end position="467"/>
    </location>
</feature>
<dbReference type="Pfam" id="PF00324">
    <property type="entry name" value="AA_permease"/>
    <property type="match status" value="1"/>
</dbReference>
<dbReference type="InterPro" id="IPR004841">
    <property type="entry name" value="AA-permease/SLC12A_dom"/>
</dbReference>
<gene>
    <name evidence="9" type="ORF">GSM42_14340</name>
</gene>
<feature type="transmembrane region" description="Helical" evidence="7">
    <location>
        <begin position="125"/>
        <end position="143"/>
    </location>
</feature>
<keyword evidence="5 7" id="KW-1133">Transmembrane helix</keyword>
<feature type="transmembrane region" description="Helical" evidence="7">
    <location>
        <begin position="364"/>
        <end position="389"/>
    </location>
</feature>
<organism evidence="9 10">
    <name type="scientific">Shimazuella alba</name>
    <dbReference type="NCBI Taxonomy" id="2690964"/>
    <lineage>
        <taxon>Bacteria</taxon>
        <taxon>Bacillati</taxon>
        <taxon>Bacillota</taxon>
        <taxon>Bacilli</taxon>
        <taxon>Bacillales</taxon>
        <taxon>Thermoactinomycetaceae</taxon>
        <taxon>Shimazuella</taxon>
    </lineage>
</organism>
<dbReference type="PIRSF" id="PIRSF006060">
    <property type="entry name" value="AA_transporter"/>
    <property type="match status" value="1"/>
</dbReference>
<evidence type="ECO:0000256" key="4">
    <source>
        <dbReference type="ARBA" id="ARBA00022970"/>
    </source>
</evidence>
<dbReference type="InterPro" id="IPR050524">
    <property type="entry name" value="APC_YAT"/>
</dbReference>
<dbReference type="Proteomes" id="UP000430692">
    <property type="component" value="Unassembled WGS sequence"/>
</dbReference>
<keyword evidence="4" id="KW-0029">Amino-acid transport</keyword>
<feature type="transmembrane region" description="Helical" evidence="7">
    <location>
        <begin position="238"/>
        <end position="257"/>
    </location>
</feature>
<feature type="transmembrane region" description="Helical" evidence="7">
    <location>
        <begin position="292"/>
        <end position="317"/>
    </location>
</feature>
<feature type="transmembrane region" description="Helical" evidence="7">
    <location>
        <begin position="409"/>
        <end position="428"/>
    </location>
</feature>
<dbReference type="PROSITE" id="PS00218">
    <property type="entry name" value="AMINO_ACID_PERMEASE_1"/>
    <property type="match status" value="1"/>
</dbReference>
<evidence type="ECO:0000256" key="1">
    <source>
        <dbReference type="ARBA" id="ARBA00004141"/>
    </source>
</evidence>
<evidence type="ECO:0000256" key="6">
    <source>
        <dbReference type="ARBA" id="ARBA00023136"/>
    </source>
</evidence>
<feature type="transmembrane region" description="Helical" evidence="7">
    <location>
        <begin position="337"/>
        <end position="358"/>
    </location>
</feature>
<evidence type="ECO:0000313" key="10">
    <source>
        <dbReference type="Proteomes" id="UP000430692"/>
    </source>
</evidence>
<keyword evidence="10" id="KW-1185">Reference proteome</keyword>
<comment type="subcellular location">
    <subcellularLocation>
        <location evidence="1">Membrane</location>
        <topology evidence="1">Multi-pass membrane protein</topology>
    </subcellularLocation>
</comment>
<feature type="transmembrane region" description="Helical" evidence="7">
    <location>
        <begin position="196"/>
        <end position="217"/>
    </location>
</feature>
<dbReference type="AlphaFoldDB" id="A0A6I4VV42"/>